<dbReference type="STRING" id="1969733.B5V00_11785"/>
<sequence>MRILIITQDEPFFLAENIDYLLRHLPDQSNVVGCCLFDASPFGRRESFVRKVVKTLYIFGPGFFLHYSVRFLANRFFAKKKLRNVLLLHGVSIIKLTHSINHPESIEILKSYDPDLLISIAGNQLFKKSVIELAPKGCLNLHTALLPKYRGLMPTFWVLKNDEKETGVSVFFVDEGIDSGPILVQDRIQVDNRSQQDLIRHTKKIGMDAIIKAVKLIDGDDYSLIENNDDEMTYYSFPNRKDVRAFLKSGKRFY</sequence>
<dbReference type="PANTHER" id="PTHR11138">
    <property type="entry name" value="METHIONYL-TRNA FORMYLTRANSFERASE"/>
    <property type="match status" value="1"/>
</dbReference>
<evidence type="ECO:0000313" key="2">
    <source>
        <dbReference type="EMBL" id="ORJ58770.1"/>
    </source>
</evidence>
<keyword evidence="2" id="KW-0808">Transferase</keyword>
<dbReference type="Pfam" id="PF00551">
    <property type="entry name" value="Formyl_trans_N"/>
    <property type="match status" value="1"/>
</dbReference>
<proteinExistence type="predicted"/>
<dbReference type="CDD" id="cd08369">
    <property type="entry name" value="FMT_core"/>
    <property type="match status" value="1"/>
</dbReference>
<evidence type="ECO:0000259" key="1">
    <source>
        <dbReference type="Pfam" id="PF00551"/>
    </source>
</evidence>
<comment type="caution">
    <text evidence="2">The sequence shown here is derived from an EMBL/GenBank/DDBJ whole genome shotgun (WGS) entry which is preliminary data.</text>
</comment>
<protein>
    <submittedName>
        <fullName evidence="2">Formyl transferase</fullName>
    </submittedName>
</protein>
<dbReference type="InterPro" id="IPR001555">
    <property type="entry name" value="GART_AS"/>
</dbReference>
<organism evidence="2 3">
    <name type="scientific">Geothermobacter hydrogeniphilus</name>
    <dbReference type="NCBI Taxonomy" id="1969733"/>
    <lineage>
        <taxon>Bacteria</taxon>
        <taxon>Pseudomonadati</taxon>
        <taxon>Thermodesulfobacteriota</taxon>
        <taxon>Desulfuromonadia</taxon>
        <taxon>Desulfuromonadales</taxon>
        <taxon>Geothermobacteraceae</taxon>
        <taxon>Geothermobacter</taxon>
    </lineage>
</organism>
<dbReference type="RefSeq" id="WP_085010999.1">
    <property type="nucleotide sequence ID" value="NZ_NAAD01000014.1"/>
</dbReference>
<feature type="domain" description="Formyl transferase N-terminal" evidence="1">
    <location>
        <begin position="101"/>
        <end position="213"/>
    </location>
</feature>
<dbReference type="SUPFAM" id="SSF53328">
    <property type="entry name" value="Formyltransferase"/>
    <property type="match status" value="1"/>
</dbReference>
<name>A0A1X0Y0Q7_9BACT</name>
<accession>A0A1X0Y0Q7</accession>
<keyword evidence="3" id="KW-1185">Reference proteome</keyword>
<gene>
    <name evidence="2" type="ORF">B5V00_11785</name>
</gene>
<dbReference type="PROSITE" id="PS00373">
    <property type="entry name" value="GART"/>
    <property type="match status" value="1"/>
</dbReference>
<evidence type="ECO:0000313" key="3">
    <source>
        <dbReference type="Proteomes" id="UP000193136"/>
    </source>
</evidence>
<dbReference type="OrthoDB" id="5405975at2"/>
<dbReference type="Gene3D" id="3.40.50.12230">
    <property type="match status" value="1"/>
</dbReference>
<dbReference type="EMBL" id="NAAD01000014">
    <property type="protein sequence ID" value="ORJ58770.1"/>
    <property type="molecule type" value="Genomic_DNA"/>
</dbReference>
<dbReference type="GO" id="GO:0004479">
    <property type="term" value="F:methionyl-tRNA formyltransferase activity"/>
    <property type="evidence" value="ECO:0007669"/>
    <property type="project" value="TreeGrafter"/>
</dbReference>
<dbReference type="AlphaFoldDB" id="A0A1X0Y0Q7"/>
<dbReference type="GO" id="GO:0005829">
    <property type="term" value="C:cytosol"/>
    <property type="evidence" value="ECO:0007669"/>
    <property type="project" value="TreeGrafter"/>
</dbReference>
<dbReference type="Proteomes" id="UP000193136">
    <property type="component" value="Unassembled WGS sequence"/>
</dbReference>
<dbReference type="InterPro" id="IPR036477">
    <property type="entry name" value="Formyl_transf_N_sf"/>
</dbReference>
<reference evidence="2 3" key="1">
    <citation type="submission" date="2017-03" db="EMBL/GenBank/DDBJ databases">
        <title>Genome sequence of Geothermobacter sp. EPR-M, Deep-Sea Iron Reducer.</title>
        <authorList>
            <person name="Tully B."/>
            <person name="Savalia P."/>
            <person name="Abuyen K."/>
            <person name="Baughan C."/>
            <person name="Romero E."/>
            <person name="Ronkowski C."/>
            <person name="Torres B."/>
            <person name="Tremblay J."/>
            <person name="Trujillo A."/>
            <person name="Tyler M."/>
            <person name="Perez-Rodriguez I."/>
            <person name="Amend J."/>
        </authorList>
    </citation>
    <scope>NUCLEOTIDE SEQUENCE [LARGE SCALE GENOMIC DNA]</scope>
    <source>
        <strain evidence="2 3">EPR-M</strain>
    </source>
</reference>
<dbReference type="InterPro" id="IPR002376">
    <property type="entry name" value="Formyl_transf_N"/>
</dbReference>
<dbReference type="PANTHER" id="PTHR11138:SF5">
    <property type="entry name" value="METHIONYL-TRNA FORMYLTRANSFERASE, MITOCHONDRIAL"/>
    <property type="match status" value="1"/>
</dbReference>